<gene>
    <name evidence="1" type="ORF">M5K25_012409</name>
</gene>
<name>A0ABD0UXD8_DENTH</name>
<accession>A0ABD0UXD8</accession>
<keyword evidence="2" id="KW-1185">Reference proteome</keyword>
<sequence length="104" mass="12456">MADREEFVYRRWRANDNRGSQLVHGRHKTFNKRLSSLCGVSERSFGVWKKWVRMHDKPNIFVQGNQSYIPQKAYEYRIEHSLVDHKENVPNYETLNSEGTKMIQ</sequence>
<protein>
    <submittedName>
        <fullName evidence="1">Uncharacterized protein</fullName>
    </submittedName>
</protein>
<dbReference type="EMBL" id="JANQDX010000010">
    <property type="protein sequence ID" value="KAL0917355.1"/>
    <property type="molecule type" value="Genomic_DNA"/>
</dbReference>
<evidence type="ECO:0000313" key="2">
    <source>
        <dbReference type="Proteomes" id="UP001552299"/>
    </source>
</evidence>
<proteinExistence type="predicted"/>
<comment type="caution">
    <text evidence="1">The sequence shown here is derived from an EMBL/GenBank/DDBJ whole genome shotgun (WGS) entry which is preliminary data.</text>
</comment>
<dbReference type="AlphaFoldDB" id="A0ABD0UXD8"/>
<dbReference type="Proteomes" id="UP001552299">
    <property type="component" value="Unassembled WGS sequence"/>
</dbReference>
<organism evidence="1 2">
    <name type="scientific">Dendrobium thyrsiflorum</name>
    <name type="common">Pinecone-like raceme dendrobium</name>
    <name type="synonym">Orchid</name>
    <dbReference type="NCBI Taxonomy" id="117978"/>
    <lineage>
        <taxon>Eukaryota</taxon>
        <taxon>Viridiplantae</taxon>
        <taxon>Streptophyta</taxon>
        <taxon>Embryophyta</taxon>
        <taxon>Tracheophyta</taxon>
        <taxon>Spermatophyta</taxon>
        <taxon>Magnoliopsida</taxon>
        <taxon>Liliopsida</taxon>
        <taxon>Asparagales</taxon>
        <taxon>Orchidaceae</taxon>
        <taxon>Epidendroideae</taxon>
        <taxon>Malaxideae</taxon>
        <taxon>Dendrobiinae</taxon>
        <taxon>Dendrobium</taxon>
    </lineage>
</organism>
<evidence type="ECO:0000313" key="1">
    <source>
        <dbReference type="EMBL" id="KAL0917355.1"/>
    </source>
</evidence>
<reference evidence="1 2" key="1">
    <citation type="journal article" date="2024" name="Plant Biotechnol. J.">
        <title>Dendrobium thyrsiflorum genome and its molecular insights into genes involved in important horticultural traits.</title>
        <authorList>
            <person name="Chen B."/>
            <person name="Wang J.Y."/>
            <person name="Zheng P.J."/>
            <person name="Li K.L."/>
            <person name="Liang Y.M."/>
            <person name="Chen X.F."/>
            <person name="Zhang C."/>
            <person name="Zhao X."/>
            <person name="He X."/>
            <person name="Zhang G.Q."/>
            <person name="Liu Z.J."/>
            <person name="Xu Q."/>
        </authorList>
    </citation>
    <scope>NUCLEOTIDE SEQUENCE [LARGE SCALE GENOMIC DNA]</scope>
    <source>
        <strain evidence="1">GZMU011</strain>
    </source>
</reference>